<keyword evidence="7 12" id="KW-1278">Translocase</keyword>
<keyword evidence="15" id="KW-1185">Reference proteome</keyword>
<evidence type="ECO:0000256" key="8">
    <source>
        <dbReference type="ARBA" id="ARBA00023065"/>
    </source>
</evidence>
<dbReference type="InterPro" id="IPR003593">
    <property type="entry name" value="AAA+_ATPase"/>
</dbReference>
<evidence type="ECO:0000256" key="2">
    <source>
        <dbReference type="ARBA" id="ARBA00008936"/>
    </source>
</evidence>
<feature type="domain" description="AAA+ ATPase" evidence="13">
    <location>
        <begin position="147"/>
        <end position="410"/>
    </location>
</feature>
<dbReference type="GO" id="GO:0005886">
    <property type="term" value="C:plasma membrane"/>
    <property type="evidence" value="ECO:0007669"/>
    <property type="project" value="UniProtKB-SubCell"/>
</dbReference>
<dbReference type="InterPro" id="IPR020003">
    <property type="entry name" value="ATPase_a/bsu_AS"/>
</dbReference>
<dbReference type="GO" id="GO:0046933">
    <property type="term" value="F:proton-transporting ATP synthase activity, rotational mechanism"/>
    <property type="evidence" value="ECO:0007669"/>
    <property type="project" value="UniProtKB-UniRule"/>
</dbReference>
<dbReference type="KEGG" id="sale:EPH95_11775"/>
<evidence type="ECO:0000256" key="10">
    <source>
        <dbReference type="ARBA" id="ARBA00023196"/>
    </source>
</evidence>
<evidence type="ECO:0000256" key="12">
    <source>
        <dbReference type="HAMAP-Rule" id="MF_01347"/>
    </source>
</evidence>
<dbReference type="NCBIfam" id="TIGR01039">
    <property type="entry name" value="atpD"/>
    <property type="match status" value="1"/>
</dbReference>
<dbReference type="EC" id="7.1.2.2" evidence="12"/>
<dbReference type="SUPFAM" id="SSF50615">
    <property type="entry name" value="N-terminal domain of alpha and beta subunits of F1 ATP synthase"/>
    <property type="match status" value="1"/>
</dbReference>
<dbReference type="SUPFAM" id="SSF52540">
    <property type="entry name" value="P-loop containing nucleoside triphosphate hydrolases"/>
    <property type="match status" value="1"/>
</dbReference>
<dbReference type="GO" id="GO:0045259">
    <property type="term" value="C:proton-transporting ATP synthase complex"/>
    <property type="evidence" value="ECO:0007669"/>
    <property type="project" value="UniProtKB-KW"/>
</dbReference>
<dbReference type="InterPro" id="IPR000194">
    <property type="entry name" value="ATPase_F1/V1/A1_a/bsu_nucl-bd"/>
</dbReference>
<dbReference type="InterPro" id="IPR055190">
    <property type="entry name" value="ATP-synt_VA_C"/>
</dbReference>
<keyword evidence="9 12" id="KW-0472">Membrane</keyword>
<evidence type="ECO:0000259" key="13">
    <source>
        <dbReference type="SMART" id="SM00382"/>
    </source>
</evidence>
<evidence type="ECO:0000256" key="1">
    <source>
        <dbReference type="ARBA" id="ARBA00004170"/>
    </source>
</evidence>
<dbReference type="PANTHER" id="PTHR15184:SF71">
    <property type="entry name" value="ATP SYNTHASE SUBUNIT BETA, MITOCHONDRIAL"/>
    <property type="match status" value="1"/>
</dbReference>
<keyword evidence="12" id="KW-0375">Hydrogen ion transport</keyword>
<dbReference type="InterPro" id="IPR005722">
    <property type="entry name" value="ATP_synth_F1_bsu"/>
</dbReference>
<dbReference type="InterPro" id="IPR036121">
    <property type="entry name" value="ATPase_F1/V1/A1_a/bsu_N_sf"/>
</dbReference>
<feature type="binding site" evidence="12">
    <location>
        <begin position="155"/>
        <end position="162"/>
    </location>
    <ligand>
        <name>ATP</name>
        <dbReference type="ChEBI" id="CHEBI:30616"/>
    </ligand>
</feature>
<keyword evidence="6 12" id="KW-0067">ATP-binding</keyword>
<evidence type="ECO:0000256" key="9">
    <source>
        <dbReference type="ARBA" id="ARBA00023136"/>
    </source>
</evidence>
<dbReference type="Pfam" id="PF00006">
    <property type="entry name" value="ATP-synt_ab"/>
    <property type="match status" value="1"/>
</dbReference>
<keyword evidence="4 12" id="KW-1003">Cell membrane</keyword>
<dbReference type="SUPFAM" id="SSF47917">
    <property type="entry name" value="C-terminal domain of alpha and beta subunits of F1 ATP synthase"/>
    <property type="match status" value="1"/>
</dbReference>
<dbReference type="OrthoDB" id="9801639at2"/>
<keyword evidence="11 12" id="KW-0066">ATP synthesis</keyword>
<dbReference type="HAMAP" id="MF_01347">
    <property type="entry name" value="ATP_synth_beta_bact"/>
    <property type="match status" value="1"/>
</dbReference>
<accession>A0A514LIU3</accession>
<comment type="similarity">
    <text evidence="2 12">Belongs to the ATPase alpha/beta chains family.</text>
</comment>
<evidence type="ECO:0000313" key="15">
    <source>
        <dbReference type="Proteomes" id="UP000319756"/>
    </source>
</evidence>
<comment type="catalytic activity">
    <reaction evidence="12">
        <text>ATP + H2O + 4 H(+)(in) = ADP + phosphate + 5 H(+)(out)</text>
        <dbReference type="Rhea" id="RHEA:57720"/>
        <dbReference type="ChEBI" id="CHEBI:15377"/>
        <dbReference type="ChEBI" id="CHEBI:15378"/>
        <dbReference type="ChEBI" id="CHEBI:30616"/>
        <dbReference type="ChEBI" id="CHEBI:43474"/>
        <dbReference type="ChEBI" id="CHEBI:456216"/>
        <dbReference type="EC" id="7.1.2.2"/>
    </reaction>
</comment>
<dbReference type="FunFam" id="1.10.1140.10:FF:000001">
    <property type="entry name" value="ATP synthase subunit beta"/>
    <property type="match status" value="1"/>
</dbReference>
<dbReference type="InterPro" id="IPR027417">
    <property type="entry name" value="P-loop_NTPase"/>
</dbReference>
<protein>
    <recommendedName>
        <fullName evidence="12">ATP synthase subunit beta</fullName>
        <ecNumber evidence="12">7.1.2.2</ecNumber>
    </recommendedName>
    <alternativeName>
        <fullName evidence="12">ATP synthase F1 sector subunit beta</fullName>
    </alternativeName>
    <alternativeName>
        <fullName evidence="12">F-ATPase subunit beta</fullName>
    </alternativeName>
</protein>
<evidence type="ECO:0000256" key="11">
    <source>
        <dbReference type="ARBA" id="ARBA00023310"/>
    </source>
</evidence>
<dbReference type="Pfam" id="PF22919">
    <property type="entry name" value="ATP-synt_VA_C"/>
    <property type="match status" value="1"/>
</dbReference>
<evidence type="ECO:0000256" key="6">
    <source>
        <dbReference type="ARBA" id="ARBA00022840"/>
    </source>
</evidence>
<organism evidence="14 15">
    <name type="scientific">Salicibibacter halophilus</name>
    <dbReference type="NCBI Taxonomy" id="2502791"/>
    <lineage>
        <taxon>Bacteria</taxon>
        <taxon>Bacillati</taxon>
        <taxon>Bacillota</taxon>
        <taxon>Bacilli</taxon>
        <taxon>Bacillales</taxon>
        <taxon>Bacillaceae</taxon>
        <taxon>Salicibibacter</taxon>
    </lineage>
</organism>
<dbReference type="Gene3D" id="1.10.1140.10">
    <property type="entry name" value="Bovine Mitochondrial F1-atpase, Atp Synthase Beta Chain, Chain D, domain 3"/>
    <property type="match status" value="1"/>
</dbReference>
<proteinExistence type="inferred from homology"/>
<comment type="subcellular location">
    <subcellularLocation>
        <location evidence="12">Cell membrane</location>
        <topology evidence="12">Peripheral membrane protein</topology>
    </subcellularLocation>
    <subcellularLocation>
        <location evidence="1">Membrane</location>
        <topology evidence="1">Peripheral membrane protein</topology>
    </subcellularLocation>
</comment>
<dbReference type="PROSITE" id="PS00152">
    <property type="entry name" value="ATPASE_ALPHA_BETA"/>
    <property type="match status" value="1"/>
</dbReference>
<dbReference type="CDD" id="cd01133">
    <property type="entry name" value="F1-ATPase_beta_CD"/>
    <property type="match status" value="1"/>
</dbReference>
<dbReference type="CDD" id="cd18110">
    <property type="entry name" value="ATP-synt_F1_beta_C"/>
    <property type="match status" value="1"/>
</dbReference>
<keyword evidence="8 12" id="KW-0406">Ion transport</keyword>
<dbReference type="PANTHER" id="PTHR15184">
    <property type="entry name" value="ATP SYNTHASE"/>
    <property type="match status" value="1"/>
</dbReference>
<dbReference type="AlphaFoldDB" id="A0A514LIU3"/>
<keyword evidence="10 12" id="KW-0139">CF(1)</keyword>
<dbReference type="FunFam" id="3.40.50.300:FF:000004">
    <property type="entry name" value="ATP synthase subunit beta"/>
    <property type="match status" value="1"/>
</dbReference>
<gene>
    <name evidence="12 14" type="primary">atpD</name>
    <name evidence="14" type="ORF">EPH95_11775</name>
</gene>
<evidence type="ECO:0000256" key="3">
    <source>
        <dbReference type="ARBA" id="ARBA00022448"/>
    </source>
</evidence>
<evidence type="ECO:0000313" key="14">
    <source>
        <dbReference type="EMBL" id="QDI91768.1"/>
    </source>
</evidence>
<keyword evidence="3 12" id="KW-0813">Transport</keyword>
<comment type="function">
    <text evidence="12">Produces ATP from ADP in the presence of a proton gradient across the membrane. The catalytic sites are hosted primarily by the beta subunits.</text>
</comment>
<dbReference type="Proteomes" id="UP000319756">
    <property type="component" value="Chromosome"/>
</dbReference>
<dbReference type="SMART" id="SM00382">
    <property type="entry name" value="AAA"/>
    <property type="match status" value="1"/>
</dbReference>
<keyword evidence="5 12" id="KW-0547">Nucleotide-binding</keyword>
<dbReference type="InterPro" id="IPR004100">
    <property type="entry name" value="ATPase_F1/V1/A1_a/bsu_N"/>
</dbReference>
<reference evidence="15" key="1">
    <citation type="submission" date="2019-01" db="EMBL/GenBank/DDBJ databases">
        <title>Genomic analysis of Salicibibacter sp. NKC3-5.</title>
        <authorList>
            <person name="Oh Y.J."/>
        </authorList>
    </citation>
    <scope>NUCLEOTIDE SEQUENCE [LARGE SCALE GENOMIC DNA]</scope>
    <source>
        <strain evidence="15">NKC3-5</strain>
    </source>
</reference>
<dbReference type="CDD" id="cd18115">
    <property type="entry name" value="ATP-synt_F1_beta_N"/>
    <property type="match status" value="1"/>
</dbReference>
<dbReference type="RefSeq" id="WP_142090219.1">
    <property type="nucleotide sequence ID" value="NZ_CP035485.1"/>
</dbReference>
<dbReference type="EMBL" id="CP035485">
    <property type="protein sequence ID" value="QDI91768.1"/>
    <property type="molecule type" value="Genomic_DNA"/>
</dbReference>
<dbReference type="Pfam" id="PF02874">
    <property type="entry name" value="ATP-synt_ab_N"/>
    <property type="match status" value="1"/>
</dbReference>
<evidence type="ECO:0000256" key="4">
    <source>
        <dbReference type="ARBA" id="ARBA00022475"/>
    </source>
</evidence>
<sequence length="467" mass="51063">MSEGYITQVLGPVIDVRFDNGELPELNNALVVNQDDGEKAFSVTLEVALHLGDDSVRTVVMGSSEGLKRGAPVRNTGAAISVPVGNATLSRVFNVLGEHIDLDEPIGDEVERKPIHREPPEFTELTTGTEVLETGIKVVDLLAPYVRGGKIGLFGGAGVGKTVLIQELINNIAQEHGGISVFAGVGERTREGNDLYYEMKDSGVIEKTAMVFGQMNEPPGARMRVALTGLTMAEHFRDEEGQDVLLFIDNIFRFTQAGQEVSALLGRMPSAVGYQPTLATEMGQLQERITTTKKGSVTSIQAIYVPADDYTDPAPATTFAHLDATTNLERSLSDMGIYPAVDPLDSTSRALAPEIVGEEHYQVAQEVQQTLQKYRELQDIIAILGMDELSEDDKLTVSRARRIQFFLSQNFHVAEQFTGQKGSYVPVKETIRGFREILDGKHDDVPEDAFRLVGPIEDVTKKAEEMV</sequence>
<dbReference type="Gene3D" id="2.40.10.170">
    <property type="match status" value="1"/>
</dbReference>
<evidence type="ECO:0000256" key="7">
    <source>
        <dbReference type="ARBA" id="ARBA00022967"/>
    </source>
</evidence>
<name>A0A514LIU3_9BACI</name>
<dbReference type="GO" id="GO:0005524">
    <property type="term" value="F:ATP binding"/>
    <property type="evidence" value="ECO:0007669"/>
    <property type="project" value="UniProtKB-UniRule"/>
</dbReference>
<evidence type="ECO:0000256" key="5">
    <source>
        <dbReference type="ARBA" id="ARBA00022741"/>
    </source>
</evidence>
<dbReference type="InterPro" id="IPR024034">
    <property type="entry name" value="ATPase_F1/V1_b/a_C"/>
</dbReference>
<dbReference type="InterPro" id="IPR050053">
    <property type="entry name" value="ATPase_alpha/beta_chains"/>
</dbReference>
<dbReference type="Gene3D" id="3.40.50.300">
    <property type="entry name" value="P-loop containing nucleotide triphosphate hydrolases"/>
    <property type="match status" value="1"/>
</dbReference>